<dbReference type="GO" id="GO:0003676">
    <property type="term" value="F:nucleic acid binding"/>
    <property type="evidence" value="ECO:0007669"/>
    <property type="project" value="InterPro"/>
</dbReference>
<dbReference type="SUPFAM" id="SSF53335">
    <property type="entry name" value="S-adenosyl-L-methionine-dependent methyltransferases"/>
    <property type="match status" value="1"/>
</dbReference>
<evidence type="ECO:0000313" key="9">
    <source>
        <dbReference type="EMBL" id="QFU77620.1"/>
    </source>
</evidence>
<dbReference type="Gene3D" id="3.40.50.150">
    <property type="entry name" value="Vaccinia Virus protein VP39"/>
    <property type="match status" value="1"/>
</dbReference>
<dbReference type="NCBIfam" id="TIGR00095">
    <property type="entry name" value="16S rRNA (guanine(966)-N(2))-methyltransferase RsmD"/>
    <property type="match status" value="1"/>
</dbReference>
<dbReference type="PANTHER" id="PTHR43542">
    <property type="entry name" value="METHYLTRANSFERASE"/>
    <property type="match status" value="1"/>
</dbReference>
<name>A0A5P9NP63_9GAMM</name>
<evidence type="ECO:0000256" key="3">
    <source>
        <dbReference type="ARBA" id="ARBA00012141"/>
    </source>
</evidence>
<dbReference type="CDD" id="cd02440">
    <property type="entry name" value="AdoMet_MTases"/>
    <property type="match status" value="1"/>
</dbReference>
<gene>
    <name evidence="9" type="primary">rsmD</name>
    <name evidence="9" type="ORF">EY643_19150</name>
</gene>
<evidence type="ECO:0000256" key="7">
    <source>
        <dbReference type="ARBA" id="ARBA00048326"/>
    </source>
</evidence>
<dbReference type="EC" id="2.1.1.171" evidence="3 8"/>
<dbReference type="InterPro" id="IPR029063">
    <property type="entry name" value="SAM-dependent_MTases_sf"/>
</dbReference>
<keyword evidence="6 8" id="KW-0808">Transferase</keyword>
<evidence type="ECO:0000313" key="10">
    <source>
        <dbReference type="Proteomes" id="UP000326287"/>
    </source>
</evidence>
<dbReference type="PANTHER" id="PTHR43542:SF1">
    <property type="entry name" value="METHYLTRANSFERASE"/>
    <property type="match status" value="1"/>
</dbReference>
<comment type="function">
    <text evidence="1 8">Specifically methylates the guanine in position 966 of 16S rRNA in the assembled 30S particle.</text>
</comment>
<dbReference type="KEGG" id="halc:EY643_19150"/>
<keyword evidence="5 8" id="KW-0489">Methyltransferase</keyword>
<dbReference type="EMBL" id="CP036422">
    <property type="protein sequence ID" value="QFU77620.1"/>
    <property type="molecule type" value="Genomic_DNA"/>
</dbReference>
<reference evidence="9 10" key="1">
    <citation type="submission" date="2019-02" db="EMBL/GenBank/DDBJ databases">
        <authorList>
            <person name="Li S.-H."/>
        </authorList>
    </citation>
    <scope>NUCLEOTIDE SEQUENCE [LARGE SCALE GENOMIC DNA]</scope>
    <source>
        <strain evidence="9 10">IMCC14385</strain>
    </source>
</reference>
<proteinExistence type="inferred from homology"/>
<evidence type="ECO:0000256" key="6">
    <source>
        <dbReference type="ARBA" id="ARBA00022679"/>
    </source>
</evidence>
<evidence type="ECO:0000256" key="8">
    <source>
        <dbReference type="PIRNR" id="PIRNR004553"/>
    </source>
</evidence>
<keyword evidence="10" id="KW-1185">Reference proteome</keyword>
<dbReference type="RefSeq" id="WP_153240767.1">
    <property type="nucleotide sequence ID" value="NZ_CP036422.1"/>
</dbReference>
<evidence type="ECO:0000256" key="1">
    <source>
        <dbReference type="ARBA" id="ARBA00002649"/>
    </source>
</evidence>
<evidence type="ECO:0000256" key="2">
    <source>
        <dbReference type="ARBA" id="ARBA00005269"/>
    </source>
</evidence>
<dbReference type="PIRSF" id="PIRSF004553">
    <property type="entry name" value="CHP00095"/>
    <property type="match status" value="1"/>
</dbReference>
<sequence>MSRTPKGATNQLRVIGGQWRGRKLNFTPAQGLRPTGDRVRETLFNWLAPDIHSARCLDLFAGSGALGLEALSRGASHCDFVDTSAAGLADISRHLQTLDASGGHCHRISAADFLDRNAGLWDIVFIDPPFGLDLVTPAAEKLSKPGLLAPNALVYIETGRDESLPPLPTNWNQYREKSTGQVSYRLFVVAPVENV</sequence>
<comment type="similarity">
    <text evidence="2 8">Belongs to the methyltransferase superfamily. RsmD family.</text>
</comment>
<dbReference type="OrthoDB" id="9803017at2"/>
<organism evidence="9 10">
    <name type="scientific">Halioglobus maricola</name>
    <dbReference type="NCBI Taxonomy" id="2601894"/>
    <lineage>
        <taxon>Bacteria</taxon>
        <taxon>Pseudomonadati</taxon>
        <taxon>Pseudomonadota</taxon>
        <taxon>Gammaproteobacteria</taxon>
        <taxon>Cellvibrionales</taxon>
        <taxon>Halieaceae</taxon>
        <taxon>Halioglobus</taxon>
    </lineage>
</organism>
<dbReference type="AlphaFoldDB" id="A0A5P9NP63"/>
<dbReference type="PROSITE" id="PS00092">
    <property type="entry name" value="N6_MTASE"/>
    <property type="match status" value="1"/>
</dbReference>
<dbReference type="InterPro" id="IPR002052">
    <property type="entry name" value="DNA_methylase_N6_adenine_CS"/>
</dbReference>
<protein>
    <recommendedName>
        <fullName evidence="4 8">Ribosomal RNA small subunit methyltransferase D</fullName>
        <ecNumber evidence="3 8">2.1.1.171</ecNumber>
    </recommendedName>
</protein>
<dbReference type="InterPro" id="IPR004398">
    <property type="entry name" value="RNA_MeTrfase_RsmD"/>
</dbReference>
<dbReference type="Pfam" id="PF03602">
    <property type="entry name" value="Cons_hypoth95"/>
    <property type="match status" value="1"/>
</dbReference>
<evidence type="ECO:0000256" key="4">
    <source>
        <dbReference type="ARBA" id="ARBA00013682"/>
    </source>
</evidence>
<dbReference type="GO" id="GO:0052913">
    <property type="term" value="F:16S rRNA (guanine(966)-N(2))-methyltransferase activity"/>
    <property type="evidence" value="ECO:0007669"/>
    <property type="project" value="UniProtKB-EC"/>
</dbReference>
<evidence type="ECO:0000256" key="5">
    <source>
        <dbReference type="ARBA" id="ARBA00022603"/>
    </source>
</evidence>
<dbReference type="Proteomes" id="UP000326287">
    <property type="component" value="Chromosome"/>
</dbReference>
<keyword evidence="8" id="KW-0949">S-adenosyl-L-methionine</keyword>
<comment type="catalytic activity">
    <reaction evidence="7 8">
        <text>guanosine(966) in 16S rRNA + S-adenosyl-L-methionine = N(2)-methylguanosine(966) in 16S rRNA + S-adenosyl-L-homocysteine + H(+)</text>
        <dbReference type="Rhea" id="RHEA:23548"/>
        <dbReference type="Rhea" id="RHEA-COMP:10211"/>
        <dbReference type="Rhea" id="RHEA-COMP:10212"/>
        <dbReference type="ChEBI" id="CHEBI:15378"/>
        <dbReference type="ChEBI" id="CHEBI:57856"/>
        <dbReference type="ChEBI" id="CHEBI:59789"/>
        <dbReference type="ChEBI" id="CHEBI:74269"/>
        <dbReference type="ChEBI" id="CHEBI:74481"/>
        <dbReference type="EC" id="2.1.1.171"/>
    </reaction>
</comment>
<keyword evidence="8" id="KW-0698">rRNA processing</keyword>
<accession>A0A5P9NP63</accession>